<name>A0AAP3ANE7_RIEAN</name>
<evidence type="ECO:0000313" key="2">
    <source>
        <dbReference type="EMBL" id="MCW0523368.1"/>
    </source>
</evidence>
<keyword evidence="1" id="KW-0732">Signal</keyword>
<proteinExistence type="predicted"/>
<dbReference type="AlphaFoldDB" id="A0AAP3ANE7"/>
<gene>
    <name evidence="2" type="ORF">OKE68_03410</name>
</gene>
<dbReference type="EMBL" id="JAOZYT010000013">
    <property type="protein sequence ID" value="MCW0523368.1"/>
    <property type="molecule type" value="Genomic_DNA"/>
</dbReference>
<dbReference type="RefSeq" id="WP_064968471.1">
    <property type="nucleotide sequence ID" value="NZ_CP029760.1"/>
</dbReference>
<feature type="chain" id="PRO_5042908350" evidence="1">
    <location>
        <begin position="20"/>
        <end position="92"/>
    </location>
</feature>
<reference evidence="2" key="1">
    <citation type="submission" date="2022-10" db="EMBL/GenBank/DDBJ databases">
        <title>Sifting through the core-genome to identify putative cross-protective antigens against Riemerella anatipestifer.</title>
        <authorList>
            <person name="Zheng X."/>
            <person name="Zhang W."/>
        </authorList>
    </citation>
    <scope>NUCLEOTIDE SEQUENCE</scope>
    <source>
        <strain evidence="2">ZWRA178</strain>
    </source>
</reference>
<dbReference type="Proteomes" id="UP001207440">
    <property type="component" value="Unassembled WGS sequence"/>
</dbReference>
<accession>A0AAP3ANE7</accession>
<sequence>MKKFILLASLFLTSALTYANSTDLSSQSKLEKENGQSSLVLTRYLVTLRTVCGTLHQTIYDDQFDSPECLYNEWEMMNKEDCGSTSYENPMV</sequence>
<comment type="caution">
    <text evidence="2">The sequence shown here is derived from an EMBL/GenBank/DDBJ whole genome shotgun (WGS) entry which is preliminary data.</text>
</comment>
<evidence type="ECO:0000256" key="1">
    <source>
        <dbReference type="SAM" id="SignalP"/>
    </source>
</evidence>
<dbReference type="GeneID" id="66848687"/>
<organism evidence="2 3">
    <name type="scientific">Riemerella anatipestifer</name>
    <name type="common">Moraxella anatipestifer</name>
    <dbReference type="NCBI Taxonomy" id="34085"/>
    <lineage>
        <taxon>Bacteria</taxon>
        <taxon>Pseudomonadati</taxon>
        <taxon>Bacteroidota</taxon>
        <taxon>Flavobacteriia</taxon>
        <taxon>Flavobacteriales</taxon>
        <taxon>Weeksellaceae</taxon>
        <taxon>Riemerella</taxon>
    </lineage>
</organism>
<evidence type="ECO:0000313" key="3">
    <source>
        <dbReference type="Proteomes" id="UP001207440"/>
    </source>
</evidence>
<protein>
    <submittedName>
        <fullName evidence="2">Uncharacterized protein</fullName>
    </submittedName>
</protein>
<feature type="signal peptide" evidence="1">
    <location>
        <begin position="1"/>
        <end position="19"/>
    </location>
</feature>